<evidence type="ECO:0000259" key="2">
    <source>
        <dbReference type="SMART" id="SM00849"/>
    </source>
</evidence>
<dbReference type="GO" id="GO:0016787">
    <property type="term" value="F:hydrolase activity"/>
    <property type="evidence" value="ECO:0007669"/>
    <property type="project" value="UniProtKB-KW"/>
</dbReference>
<feature type="domain" description="Metallo-beta-lactamase" evidence="2">
    <location>
        <begin position="16"/>
        <end position="219"/>
    </location>
</feature>
<dbReference type="InterPro" id="IPR011108">
    <property type="entry name" value="RMMBL"/>
</dbReference>
<reference evidence="4 5" key="1">
    <citation type="submission" date="2019-10" db="EMBL/GenBank/DDBJ databases">
        <title>Genome Sequences from Six Type Strain Members of the Archaeal Family Sulfolobaceae: Acidianus ambivalens, Acidianus infernus, Metallosphaera prunae, Stygiolobus azoricus, Sulfolobus metallicus, and Sulfurisphaera ohwakuensis.</title>
        <authorList>
            <person name="Counts J.A."/>
            <person name="Kelly R.M."/>
        </authorList>
    </citation>
    <scope>NUCLEOTIDE SEQUENCE [LARGE SCALE GENOMIC DNA]</scope>
    <source>
        <strain evidence="4 5">TA-1</strain>
    </source>
</reference>
<dbReference type="KEGG" id="soh:D1869_11950"/>
<protein>
    <submittedName>
        <fullName evidence="4">MBL fold metallo-hydrolase</fullName>
    </submittedName>
</protein>
<evidence type="ECO:0000259" key="3">
    <source>
        <dbReference type="SMART" id="SM01027"/>
    </source>
</evidence>
<dbReference type="EMBL" id="CP045484">
    <property type="protein sequence ID" value="QGR17812.1"/>
    <property type="molecule type" value="Genomic_DNA"/>
</dbReference>
<accession>A0A650CJ21</accession>
<keyword evidence="1 4" id="KW-0378">Hydrolase</keyword>
<dbReference type="PANTHER" id="PTHR11203">
    <property type="entry name" value="CLEAVAGE AND POLYADENYLATION SPECIFICITY FACTOR FAMILY MEMBER"/>
    <property type="match status" value="1"/>
</dbReference>
<dbReference type="Pfam" id="PF07521">
    <property type="entry name" value="RMMBL"/>
    <property type="match status" value="1"/>
</dbReference>
<dbReference type="GO" id="GO:0004521">
    <property type="term" value="F:RNA endonuclease activity"/>
    <property type="evidence" value="ECO:0007669"/>
    <property type="project" value="TreeGrafter"/>
</dbReference>
<name>A0A650CJ21_SULOH</name>
<proteinExistence type="predicted"/>
<organism evidence="4 5">
    <name type="scientific">Sulfurisphaera ohwakuensis</name>
    <dbReference type="NCBI Taxonomy" id="69656"/>
    <lineage>
        <taxon>Archaea</taxon>
        <taxon>Thermoproteota</taxon>
        <taxon>Thermoprotei</taxon>
        <taxon>Sulfolobales</taxon>
        <taxon>Sulfolobaceae</taxon>
        <taxon>Sulfurisphaera</taxon>
    </lineage>
</organism>
<dbReference type="PANTHER" id="PTHR11203:SF52">
    <property type="entry name" value="MRNA 3-END PROCESSING FACTOR"/>
    <property type="match status" value="1"/>
</dbReference>
<keyword evidence="5" id="KW-1185">Reference proteome</keyword>
<feature type="domain" description="Beta-Casp" evidence="3">
    <location>
        <begin position="232"/>
        <end position="342"/>
    </location>
</feature>
<dbReference type="SMART" id="SM00849">
    <property type="entry name" value="Lactamase_B"/>
    <property type="match status" value="1"/>
</dbReference>
<dbReference type="InterPro" id="IPR050698">
    <property type="entry name" value="MBL"/>
</dbReference>
<evidence type="ECO:0000313" key="5">
    <source>
        <dbReference type="Proteomes" id="UP000427373"/>
    </source>
</evidence>
<dbReference type="InterPro" id="IPR022712">
    <property type="entry name" value="Beta_Casp"/>
</dbReference>
<dbReference type="Pfam" id="PF10996">
    <property type="entry name" value="Beta-Casp"/>
    <property type="match status" value="1"/>
</dbReference>
<dbReference type="Gene3D" id="3.40.50.10890">
    <property type="match status" value="1"/>
</dbReference>
<dbReference type="InterPro" id="IPR036866">
    <property type="entry name" value="RibonucZ/Hydroxyglut_hydro"/>
</dbReference>
<dbReference type="Gene3D" id="3.60.15.10">
    <property type="entry name" value="Ribonuclease Z/Hydroxyacylglutathione hydrolase-like"/>
    <property type="match status" value="1"/>
</dbReference>
<dbReference type="Proteomes" id="UP000427373">
    <property type="component" value="Chromosome"/>
</dbReference>
<evidence type="ECO:0000313" key="4">
    <source>
        <dbReference type="EMBL" id="QGR17812.1"/>
    </source>
</evidence>
<evidence type="ECO:0000256" key="1">
    <source>
        <dbReference type="ARBA" id="ARBA00022801"/>
    </source>
</evidence>
<gene>
    <name evidence="4" type="ORF">D1869_11950</name>
</gene>
<dbReference type="CDD" id="cd16295">
    <property type="entry name" value="TTHA0252-CPSF-like_MBL-fold"/>
    <property type="match status" value="1"/>
</dbReference>
<dbReference type="AlphaFoldDB" id="A0A650CJ21"/>
<dbReference type="Pfam" id="PF16661">
    <property type="entry name" value="Lactamase_B_6"/>
    <property type="match status" value="1"/>
</dbReference>
<dbReference type="SUPFAM" id="SSF56281">
    <property type="entry name" value="Metallo-hydrolase/oxidoreductase"/>
    <property type="match status" value="1"/>
</dbReference>
<sequence>MMEYSIKILGGGKEVGRAAIEVSTSSESIILDYGVNFDANDNPNLPLQEVPSKVKGFIVSHSHLDHVGALPLYQISGNFPIFGTRLTRLITELMLKDFLKLSGAKVPFEWTEVRKVMDNFRSVKYHEEFEVGTFKTELGDAGHIPGSSMIKIKTEKGNIVYTGDTNVINTHLVKPAELEFLRDANVLIIESTYGRFNHPERKVVEEEFFESVKEVVEGGGTVLVPAFSLSRSQEILSVLSSRNFDYPVYYDGMVKEITELMIQNPEFINDYESLKKAYNYFKYVNGWNDRNKATRNEGVIVSSAGMLKGGPAVYYFKKIADNPKNAVFLVSYQAENTPGRRLLETGKFDEYSPMLKARFQIFDFSSHAGKNQLKDMIKSAKNLEKVILVHGSPDSSSVLAEELKRELGVEVIVAENGQEIKVF</sequence>
<dbReference type="InterPro" id="IPR001279">
    <property type="entry name" value="Metallo-B-lactamas"/>
</dbReference>
<dbReference type="SMART" id="SM01027">
    <property type="entry name" value="Beta-Casp"/>
    <property type="match status" value="1"/>
</dbReference>